<reference evidence="2 3" key="1">
    <citation type="submission" date="2024-02" db="EMBL/GenBank/DDBJ databases">
        <title>High-quality chromosome-scale genome assembly of Pensacola bahiagrass (Paspalum notatum Flugge var. saurae).</title>
        <authorList>
            <person name="Vega J.M."/>
            <person name="Podio M."/>
            <person name="Orjuela J."/>
            <person name="Siena L.A."/>
            <person name="Pessino S.C."/>
            <person name="Combes M.C."/>
            <person name="Mariac C."/>
            <person name="Albertini E."/>
            <person name="Pupilli F."/>
            <person name="Ortiz J.P.A."/>
            <person name="Leblanc O."/>
        </authorList>
    </citation>
    <scope>NUCLEOTIDE SEQUENCE [LARGE SCALE GENOMIC DNA]</scope>
    <source>
        <strain evidence="2">R1</strain>
        <tissue evidence="2">Leaf</tissue>
    </source>
</reference>
<dbReference type="AlphaFoldDB" id="A0AAQ3TFY7"/>
<evidence type="ECO:0000256" key="1">
    <source>
        <dbReference type="SAM" id="MobiDB-lite"/>
    </source>
</evidence>
<gene>
    <name evidence="2" type="ORF">U9M48_020374</name>
</gene>
<sequence length="61" mass="6795">MSAPHGGNRSVTPPRHRPWRSPSRRQRNGGSSERVVEHIVERVASEGPASYPVLTKTNYSD</sequence>
<keyword evidence="3" id="KW-1185">Reference proteome</keyword>
<name>A0AAQ3TFY7_PASNO</name>
<accession>A0AAQ3TFY7</accession>
<proteinExistence type="predicted"/>
<feature type="region of interest" description="Disordered" evidence="1">
    <location>
        <begin position="1"/>
        <end position="34"/>
    </location>
</feature>
<dbReference type="EMBL" id="CP144748">
    <property type="protein sequence ID" value="WVZ71840.1"/>
    <property type="molecule type" value="Genomic_DNA"/>
</dbReference>
<evidence type="ECO:0000313" key="2">
    <source>
        <dbReference type="EMBL" id="WVZ71840.1"/>
    </source>
</evidence>
<organism evidence="2 3">
    <name type="scientific">Paspalum notatum var. saurae</name>
    <dbReference type="NCBI Taxonomy" id="547442"/>
    <lineage>
        <taxon>Eukaryota</taxon>
        <taxon>Viridiplantae</taxon>
        <taxon>Streptophyta</taxon>
        <taxon>Embryophyta</taxon>
        <taxon>Tracheophyta</taxon>
        <taxon>Spermatophyta</taxon>
        <taxon>Magnoliopsida</taxon>
        <taxon>Liliopsida</taxon>
        <taxon>Poales</taxon>
        <taxon>Poaceae</taxon>
        <taxon>PACMAD clade</taxon>
        <taxon>Panicoideae</taxon>
        <taxon>Andropogonodae</taxon>
        <taxon>Paspaleae</taxon>
        <taxon>Paspalinae</taxon>
        <taxon>Paspalum</taxon>
    </lineage>
</organism>
<evidence type="ECO:0000313" key="3">
    <source>
        <dbReference type="Proteomes" id="UP001341281"/>
    </source>
</evidence>
<dbReference type="Proteomes" id="UP001341281">
    <property type="component" value="Chromosome 04"/>
</dbReference>
<protein>
    <submittedName>
        <fullName evidence="2">Uncharacterized protein</fullName>
    </submittedName>
</protein>
<feature type="compositionally biased region" description="Basic residues" evidence="1">
    <location>
        <begin position="14"/>
        <end position="27"/>
    </location>
</feature>